<keyword evidence="3" id="KW-1185">Reference proteome</keyword>
<evidence type="ECO:0000313" key="2">
    <source>
        <dbReference type="EMBL" id="KAK4430960.1"/>
    </source>
</evidence>
<feature type="region of interest" description="Disordered" evidence="1">
    <location>
        <begin position="27"/>
        <end position="102"/>
    </location>
</feature>
<reference evidence="2" key="2">
    <citation type="journal article" date="2024" name="Plant">
        <title>Genomic evolution and insights into agronomic trait innovations of Sesamum species.</title>
        <authorList>
            <person name="Miao H."/>
            <person name="Wang L."/>
            <person name="Qu L."/>
            <person name="Liu H."/>
            <person name="Sun Y."/>
            <person name="Le M."/>
            <person name="Wang Q."/>
            <person name="Wei S."/>
            <person name="Zheng Y."/>
            <person name="Lin W."/>
            <person name="Duan Y."/>
            <person name="Cao H."/>
            <person name="Xiong S."/>
            <person name="Wang X."/>
            <person name="Wei L."/>
            <person name="Li C."/>
            <person name="Ma Q."/>
            <person name="Ju M."/>
            <person name="Zhao R."/>
            <person name="Li G."/>
            <person name="Mu C."/>
            <person name="Tian Q."/>
            <person name="Mei H."/>
            <person name="Zhang T."/>
            <person name="Gao T."/>
            <person name="Zhang H."/>
        </authorList>
    </citation>
    <scope>NUCLEOTIDE SEQUENCE</scope>
    <source>
        <strain evidence="2">3651</strain>
    </source>
</reference>
<comment type="caution">
    <text evidence="2">The sequence shown here is derived from an EMBL/GenBank/DDBJ whole genome shotgun (WGS) entry which is preliminary data.</text>
</comment>
<reference evidence="2" key="1">
    <citation type="submission" date="2020-06" db="EMBL/GenBank/DDBJ databases">
        <authorList>
            <person name="Li T."/>
            <person name="Hu X."/>
            <person name="Zhang T."/>
            <person name="Song X."/>
            <person name="Zhang H."/>
            <person name="Dai N."/>
            <person name="Sheng W."/>
            <person name="Hou X."/>
            <person name="Wei L."/>
        </authorList>
    </citation>
    <scope>NUCLEOTIDE SEQUENCE</scope>
    <source>
        <strain evidence="2">3651</strain>
        <tissue evidence="2">Leaf</tissue>
    </source>
</reference>
<evidence type="ECO:0000256" key="1">
    <source>
        <dbReference type="SAM" id="MobiDB-lite"/>
    </source>
</evidence>
<gene>
    <name evidence="2" type="ORF">Salat_0858000</name>
</gene>
<sequence>MLHELLKMPMIFALDCQKTLHRRHLYQRDLLHRRQPKKPLRPSPKSTKHRLHPINEEEEEEVNFTDTDEEYLNCYISNNDKEDKKSDDNDNDDGFGNKLELE</sequence>
<feature type="compositionally biased region" description="Basic and acidic residues" evidence="1">
    <location>
        <begin position="79"/>
        <end position="88"/>
    </location>
</feature>
<dbReference type="EMBL" id="JACGWO010000003">
    <property type="protein sequence ID" value="KAK4430960.1"/>
    <property type="molecule type" value="Genomic_DNA"/>
</dbReference>
<proteinExistence type="predicted"/>
<evidence type="ECO:0000313" key="3">
    <source>
        <dbReference type="Proteomes" id="UP001293254"/>
    </source>
</evidence>
<feature type="compositionally biased region" description="Acidic residues" evidence="1">
    <location>
        <begin position="56"/>
        <end position="71"/>
    </location>
</feature>
<accession>A0AAE1YIR3</accession>
<protein>
    <submittedName>
        <fullName evidence="2">Uncharacterized protein</fullName>
    </submittedName>
</protein>
<feature type="compositionally biased region" description="Basic residues" evidence="1">
    <location>
        <begin position="33"/>
        <end position="52"/>
    </location>
</feature>
<dbReference type="AlphaFoldDB" id="A0AAE1YIR3"/>
<name>A0AAE1YIR3_9LAMI</name>
<organism evidence="2 3">
    <name type="scientific">Sesamum alatum</name>
    <dbReference type="NCBI Taxonomy" id="300844"/>
    <lineage>
        <taxon>Eukaryota</taxon>
        <taxon>Viridiplantae</taxon>
        <taxon>Streptophyta</taxon>
        <taxon>Embryophyta</taxon>
        <taxon>Tracheophyta</taxon>
        <taxon>Spermatophyta</taxon>
        <taxon>Magnoliopsida</taxon>
        <taxon>eudicotyledons</taxon>
        <taxon>Gunneridae</taxon>
        <taxon>Pentapetalae</taxon>
        <taxon>asterids</taxon>
        <taxon>lamiids</taxon>
        <taxon>Lamiales</taxon>
        <taxon>Pedaliaceae</taxon>
        <taxon>Sesamum</taxon>
    </lineage>
</organism>
<dbReference type="Proteomes" id="UP001293254">
    <property type="component" value="Unassembled WGS sequence"/>
</dbReference>